<dbReference type="Pfam" id="PF05235">
    <property type="entry name" value="CHAD"/>
    <property type="match status" value="1"/>
</dbReference>
<dbReference type="InterPro" id="IPR007899">
    <property type="entry name" value="CHAD_dom"/>
</dbReference>
<proteinExistence type="predicted"/>
<dbReference type="RefSeq" id="WP_207299388.1">
    <property type="nucleotide sequence ID" value="NZ_CP071444.1"/>
</dbReference>
<dbReference type="Proteomes" id="UP000663499">
    <property type="component" value="Chromosome"/>
</dbReference>
<gene>
    <name evidence="2" type="ORF">J0B03_09580</name>
</gene>
<dbReference type="PANTHER" id="PTHR39339">
    <property type="entry name" value="SLR1444 PROTEIN"/>
    <property type="match status" value="1"/>
</dbReference>
<evidence type="ECO:0000259" key="1">
    <source>
        <dbReference type="SMART" id="SM00880"/>
    </source>
</evidence>
<dbReference type="InterPro" id="IPR038186">
    <property type="entry name" value="CHAD_dom_sf"/>
</dbReference>
<dbReference type="PANTHER" id="PTHR39339:SF1">
    <property type="entry name" value="CHAD DOMAIN-CONTAINING PROTEIN"/>
    <property type="match status" value="1"/>
</dbReference>
<organism evidence="2 3">
    <name type="scientific">Alkalibacter rhizosphaerae</name>
    <dbReference type="NCBI Taxonomy" id="2815577"/>
    <lineage>
        <taxon>Bacteria</taxon>
        <taxon>Bacillati</taxon>
        <taxon>Bacillota</taxon>
        <taxon>Clostridia</taxon>
        <taxon>Eubacteriales</taxon>
        <taxon>Eubacteriaceae</taxon>
        <taxon>Alkalibacter</taxon>
    </lineage>
</organism>
<dbReference type="Gene3D" id="1.40.20.10">
    <property type="entry name" value="CHAD domain"/>
    <property type="match status" value="1"/>
</dbReference>
<dbReference type="EMBL" id="CP071444">
    <property type="protein sequence ID" value="QSX08046.1"/>
    <property type="molecule type" value="Genomic_DNA"/>
</dbReference>
<dbReference type="SMART" id="SM00880">
    <property type="entry name" value="CHAD"/>
    <property type="match status" value="1"/>
</dbReference>
<reference evidence="2" key="1">
    <citation type="submission" date="2021-03" db="EMBL/GenBank/DDBJ databases">
        <title>Alkalibacter marinus sp. nov., isolated from tidal flat sediment.</title>
        <authorList>
            <person name="Namirimu T."/>
            <person name="Yang J.-A."/>
            <person name="Yang S.-H."/>
            <person name="Kim Y.-J."/>
            <person name="Kwon K.K."/>
        </authorList>
    </citation>
    <scope>NUCLEOTIDE SEQUENCE</scope>
    <source>
        <strain evidence="2">ES005</strain>
    </source>
</reference>
<dbReference type="AlphaFoldDB" id="A0A974XE74"/>
<keyword evidence="3" id="KW-1185">Reference proteome</keyword>
<dbReference type="KEGG" id="alka:J0B03_09580"/>
<accession>A0A974XE74</accession>
<feature type="domain" description="CHAD" evidence="1">
    <location>
        <begin position="18"/>
        <end position="278"/>
    </location>
</feature>
<evidence type="ECO:0000313" key="3">
    <source>
        <dbReference type="Proteomes" id="UP000663499"/>
    </source>
</evidence>
<sequence length="297" mass="34944">MELKLVLSEKRIKDNMKRVTADVSSWIGSMDDVELKEKTVHDIRIVLRKLKSLMYFYKPLIRKKTYQKGQKLLSDALKSFENARESAVLLSALTDYNQHVKTLDPDTQNEVLFALEQWIEHFTRIHQEETSSPDTDDPKENWHLHVENWVFLMEQKPFKKSASDTRTKKFYGKRLRQMMGEWISHHKNLDLTDDDGIHKSRIQAKRIRYMLQSMDNVIVKNSDLILPLLASYQNMAGGLHDIRRFEEMLDIPAAEEMDLARICFLAYENRRSMALRKNLGQVKKKLVKTFTKNILSC</sequence>
<name>A0A974XE74_9FIRM</name>
<evidence type="ECO:0000313" key="2">
    <source>
        <dbReference type="EMBL" id="QSX08046.1"/>
    </source>
</evidence>
<protein>
    <submittedName>
        <fullName evidence="2">CHAD domain-containing protein</fullName>
    </submittedName>
</protein>